<dbReference type="AlphaFoldDB" id="A0A0E9NFU6"/>
<dbReference type="InterPro" id="IPR001965">
    <property type="entry name" value="Znf_PHD"/>
</dbReference>
<proteinExistence type="predicted"/>
<feature type="region of interest" description="Disordered" evidence="5">
    <location>
        <begin position="1"/>
        <end position="47"/>
    </location>
</feature>
<reference evidence="7 8" key="3">
    <citation type="journal article" date="2015" name="Genome Announc.">
        <title>Draft Genome Sequence of the Archiascomycetous Yeast Saitoella complicata.</title>
        <authorList>
            <person name="Yamauchi K."/>
            <person name="Kondo S."/>
            <person name="Hamamoto M."/>
            <person name="Takahashi Y."/>
            <person name="Ogura Y."/>
            <person name="Hayashi T."/>
            <person name="Nishida H."/>
        </authorList>
    </citation>
    <scope>NUCLEOTIDE SEQUENCE [LARGE SCALE GENOMIC DNA]</scope>
    <source>
        <strain evidence="7 8">NRRL Y-17804</strain>
    </source>
</reference>
<feature type="compositionally biased region" description="Polar residues" evidence="5">
    <location>
        <begin position="11"/>
        <end position="27"/>
    </location>
</feature>
<evidence type="ECO:0000256" key="1">
    <source>
        <dbReference type="ARBA" id="ARBA00022723"/>
    </source>
</evidence>
<name>A0A0E9NFU6_SAICN</name>
<dbReference type="GO" id="GO:0008270">
    <property type="term" value="F:zinc ion binding"/>
    <property type="evidence" value="ECO:0007669"/>
    <property type="project" value="UniProtKB-KW"/>
</dbReference>
<gene>
    <name evidence="7" type="ORF">G7K_2912-t1</name>
</gene>
<keyword evidence="3" id="KW-0862">Zinc</keyword>
<evidence type="ECO:0000256" key="4">
    <source>
        <dbReference type="PROSITE-ProRule" id="PRU00146"/>
    </source>
</evidence>
<sequence>MSRASVDAKTSRSGSRAGTPSKLSETSTHMDIDHLAPTPAPEPVKKKKKGLEGLGLFTPEAIPKVKLTSTVVDYSKPSGDALTGVKRRDRALSPQGQEEETLFKKIKTTPKNDDKEKQRERRVKTSPVKSHLPGTNETVARSFAKERDASGGALLSKVVLAPRELEDVGKIDNDDFCSACGLQGRFLCCESCPRSFHFNCLDPPVDENNLPEDDWYCNVCKSRKFGVQTQQRGLFQQMMTQMNRTNPVVFRLPKHIRDYFEGVTTGPAGEYQDTKDFKPIKINKSGFIEEADPYKLKDKHGKAILCYKCGKSALEGAIISCDHCPSHWHLDCLSPPLIGMPSHIKRWMCPNHALHAMKKQRVPKGRKVVDVQLSRGFKNNGDVEIANEQEKEAEDEFEEFTVQDVKYRLPERGIKLDFLDKVKGTWKEVRRTNGTGFRRPPSDISMPYMHVPPPMSETDEELLENRTVDEQEVVRNAVTLLSSMTTRNQKNTSLAALIDVAMADLHPLPTPPSQQARPGCSGLLSVSSPPAEAERVQLLAIQTLLRVKGKEALMKFLEA</sequence>
<keyword evidence="2 4" id="KW-0863">Zinc-finger</keyword>
<dbReference type="EMBL" id="BACD03000017">
    <property type="protein sequence ID" value="GAO48742.1"/>
    <property type="molecule type" value="Genomic_DNA"/>
</dbReference>
<dbReference type="Pfam" id="PF00628">
    <property type="entry name" value="PHD"/>
    <property type="match status" value="2"/>
</dbReference>
<dbReference type="Gene3D" id="3.30.40.10">
    <property type="entry name" value="Zinc/RING finger domain, C3HC4 (zinc finger)"/>
    <property type="match status" value="2"/>
</dbReference>
<keyword evidence="1" id="KW-0479">Metal-binding</keyword>
<dbReference type="Proteomes" id="UP000033140">
    <property type="component" value="Unassembled WGS sequence"/>
</dbReference>
<protein>
    <recommendedName>
        <fullName evidence="6">PHD-type domain-containing protein</fullName>
    </recommendedName>
</protein>
<dbReference type="OMA" id="TFICCEG"/>
<feature type="domain" description="PHD-type" evidence="6">
    <location>
        <begin position="174"/>
        <end position="223"/>
    </location>
</feature>
<dbReference type="SUPFAM" id="SSF57903">
    <property type="entry name" value="FYVE/PHD zinc finger"/>
    <property type="match status" value="2"/>
</dbReference>
<evidence type="ECO:0000313" key="7">
    <source>
        <dbReference type="EMBL" id="GAO48742.1"/>
    </source>
</evidence>
<dbReference type="PROSITE" id="PS50016">
    <property type="entry name" value="ZF_PHD_2"/>
    <property type="match status" value="1"/>
</dbReference>
<reference evidence="7 8" key="2">
    <citation type="journal article" date="2014" name="J. Gen. Appl. Microbiol.">
        <title>The early diverging ascomycetous budding yeast Saitoella complicata has three histone deacetylases belonging to the Clr6, Hos2, and Rpd3 lineages.</title>
        <authorList>
            <person name="Nishida H."/>
            <person name="Matsumoto T."/>
            <person name="Kondo S."/>
            <person name="Hamamoto M."/>
            <person name="Yoshikawa H."/>
        </authorList>
    </citation>
    <scope>NUCLEOTIDE SEQUENCE [LARGE SCALE GENOMIC DNA]</scope>
    <source>
        <strain evidence="7 8">NRRL Y-17804</strain>
    </source>
</reference>
<organism evidence="7 8">
    <name type="scientific">Saitoella complicata (strain BCRC 22490 / CBS 7301 / JCM 7358 / NBRC 10748 / NRRL Y-17804)</name>
    <dbReference type="NCBI Taxonomy" id="698492"/>
    <lineage>
        <taxon>Eukaryota</taxon>
        <taxon>Fungi</taxon>
        <taxon>Dikarya</taxon>
        <taxon>Ascomycota</taxon>
        <taxon>Taphrinomycotina</taxon>
        <taxon>Taphrinomycotina incertae sedis</taxon>
        <taxon>Saitoella</taxon>
    </lineage>
</organism>
<reference evidence="7 8" key="1">
    <citation type="journal article" date="2011" name="J. Gen. Appl. Microbiol.">
        <title>Draft genome sequencing of the enigmatic yeast Saitoella complicata.</title>
        <authorList>
            <person name="Nishida H."/>
            <person name="Hamamoto M."/>
            <person name="Sugiyama J."/>
        </authorList>
    </citation>
    <scope>NUCLEOTIDE SEQUENCE [LARGE SCALE GENOMIC DNA]</scope>
    <source>
        <strain evidence="7 8">NRRL Y-17804</strain>
    </source>
</reference>
<dbReference type="GO" id="GO:0032221">
    <property type="term" value="C:Rpd3S complex"/>
    <property type="evidence" value="ECO:0007669"/>
    <property type="project" value="TreeGrafter"/>
</dbReference>
<dbReference type="InterPro" id="IPR052819">
    <property type="entry name" value="Chromatin_regulatory_protein"/>
</dbReference>
<evidence type="ECO:0000313" key="8">
    <source>
        <dbReference type="Proteomes" id="UP000033140"/>
    </source>
</evidence>
<feature type="compositionally biased region" description="Basic and acidic residues" evidence="5">
    <location>
        <begin position="110"/>
        <end position="119"/>
    </location>
</feature>
<evidence type="ECO:0000259" key="6">
    <source>
        <dbReference type="PROSITE" id="PS50016"/>
    </source>
</evidence>
<dbReference type="SMART" id="SM00249">
    <property type="entry name" value="PHD"/>
    <property type="match status" value="2"/>
</dbReference>
<dbReference type="CDD" id="cd15534">
    <property type="entry name" value="PHD2_PHF12_Rco1"/>
    <property type="match status" value="1"/>
</dbReference>
<dbReference type="PANTHER" id="PTHR47636:SF1">
    <property type="entry name" value="TRANSCRIPTIONAL REGULATORY PROTEIN RCO1"/>
    <property type="match status" value="1"/>
</dbReference>
<feature type="region of interest" description="Disordered" evidence="5">
    <location>
        <begin position="67"/>
        <end position="138"/>
    </location>
</feature>
<dbReference type="InterPro" id="IPR019787">
    <property type="entry name" value="Znf_PHD-finger"/>
</dbReference>
<comment type="caution">
    <text evidence="7">The sequence shown here is derived from an EMBL/GenBank/DDBJ whole genome shotgun (WGS) entry which is preliminary data.</text>
</comment>
<keyword evidence="8" id="KW-1185">Reference proteome</keyword>
<dbReference type="InterPro" id="IPR011011">
    <property type="entry name" value="Znf_FYVE_PHD"/>
</dbReference>
<dbReference type="STRING" id="698492.A0A0E9NFU6"/>
<dbReference type="GO" id="GO:0006357">
    <property type="term" value="P:regulation of transcription by RNA polymerase II"/>
    <property type="evidence" value="ECO:0007669"/>
    <property type="project" value="TreeGrafter"/>
</dbReference>
<dbReference type="InterPro" id="IPR013083">
    <property type="entry name" value="Znf_RING/FYVE/PHD"/>
</dbReference>
<dbReference type="CDD" id="cd15535">
    <property type="entry name" value="PHD1_Rco1"/>
    <property type="match status" value="1"/>
</dbReference>
<evidence type="ECO:0000256" key="2">
    <source>
        <dbReference type="ARBA" id="ARBA00022771"/>
    </source>
</evidence>
<dbReference type="PROSITE" id="PS01359">
    <property type="entry name" value="ZF_PHD_1"/>
    <property type="match status" value="1"/>
</dbReference>
<dbReference type="InterPro" id="IPR019786">
    <property type="entry name" value="Zinc_finger_PHD-type_CS"/>
</dbReference>
<accession>A0A0E9NFU6</accession>
<dbReference type="PANTHER" id="PTHR47636">
    <property type="entry name" value="TRANSCRIPTIONAL REGULATORY PROTEIN RCO1"/>
    <property type="match status" value="1"/>
</dbReference>
<evidence type="ECO:0000256" key="5">
    <source>
        <dbReference type="SAM" id="MobiDB-lite"/>
    </source>
</evidence>
<evidence type="ECO:0000256" key="3">
    <source>
        <dbReference type="ARBA" id="ARBA00022833"/>
    </source>
</evidence>